<dbReference type="EMBL" id="BAABHJ010000008">
    <property type="protein sequence ID" value="GAA4608230.1"/>
    <property type="molecule type" value="Genomic_DNA"/>
</dbReference>
<reference evidence="9" key="1">
    <citation type="journal article" date="2019" name="Int. J. Syst. Evol. Microbiol.">
        <title>The Global Catalogue of Microorganisms (GCM) 10K type strain sequencing project: providing services to taxonomists for standard genome sequencing and annotation.</title>
        <authorList>
            <consortium name="The Broad Institute Genomics Platform"/>
            <consortium name="The Broad Institute Genome Sequencing Center for Infectious Disease"/>
            <person name="Wu L."/>
            <person name="Ma J."/>
        </authorList>
    </citation>
    <scope>NUCLEOTIDE SEQUENCE [LARGE SCALE GENOMIC DNA]</scope>
    <source>
        <strain evidence="9">JCM 17938</strain>
    </source>
</reference>
<proteinExistence type="predicted"/>
<keyword evidence="5" id="KW-0067">ATP-binding</keyword>
<name>A0ABP8TKQ5_9ACTN</name>
<comment type="caution">
    <text evidence="8">The sequence shown here is derived from an EMBL/GenBank/DDBJ whole genome shotgun (WGS) entry which is preliminary data.</text>
</comment>
<dbReference type="GO" id="GO:0016301">
    <property type="term" value="F:kinase activity"/>
    <property type="evidence" value="ECO:0007669"/>
    <property type="project" value="UniProtKB-KW"/>
</dbReference>
<protein>
    <submittedName>
        <fullName evidence="8">[LysW]-aminoadipate kinase</fullName>
    </submittedName>
</protein>
<dbReference type="NCBIfam" id="TIGR00761">
    <property type="entry name" value="argB"/>
    <property type="match status" value="1"/>
</dbReference>
<keyword evidence="3" id="KW-0547">Nucleotide-binding</keyword>
<dbReference type="SUPFAM" id="SSF53633">
    <property type="entry name" value="Carbamate kinase-like"/>
    <property type="match status" value="1"/>
</dbReference>
<evidence type="ECO:0000256" key="2">
    <source>
        <dbReference type="ARBA" id="ARBA00022679"/>
    </source>
</evidence>
<dbReference type="Proteomes" id="UP001500212">
    <property type="component" value="Unassembled WGS sequence"/>
</dbReference>
<keyword evidence="9" id="KW-1185">Reference proteome</keyword>
<evidence type="ECO:0000256" key="4">
    <source>
        <dbReference type="ARBA" id="ARBA00022777"/>
    </source>
</evidence>
<dbReference type="InterPro" id="IPR036393">
    <property type="entry name" value="AceGlu_kinase-like_sf"/>
</dbReference>
<dbReference type="Pfam" id="PF00696">
    <property type="entry name" value="AA_kinase"/>
    <property type="match status" value="1"/>
</dbReference>
<accession>A0ABP8TKQ5</accession>
<evidence type="ECO:0000256" key="3">
    <source>
        <dbReference type="ARBA" id="ARBA00022741"/>
    </source>
</evidence>
<dbReference type="PANTHER" id="PTHR23342:SF20">
    <property type="entry name" value="[LYSW]-AMINOADIPATE KINASE"/>
    <property type="match status" value="1"/>
</dbReference>
<dbReference type="Gene3D" id="3.40.1160.10">
    <property type="entry name" value="Acetylglutamate kinase-like"/>
    <property type="match status" value="1"/>
</dbReference>
<evidence type="ECO:0000259" key="7">
    <source>
        <dbReference type="Pfam" id="PF00696"/>
    </source>
</evidence>
<dbReference type="RefSeq" id="WP_345354203.1">
    <property type="nucleotide sequence ID" value="NZ_BAABHJ010000008.1"/>
</dbReference>
<dbReference type="PIRSF" id="PIRSF000728">
    <property type="entry name" value="NAGK"/>
    <property type="match status" value="1"/>
</dbReference>
<comment type="pathway">
    <text evidence="6">Amino-acid biosynthesis.</text>
</comment>
<dbReference type="NCBIfam" id="NF010659">
    <property type="entry name" value="PRK14058.1-1"/>
    <property type="match status" value="1"/>
</dbReference>
<keyword evidence="4 8" id="KW-0418">Kinase</keyword>
<dbReference type="PRINTS" id="PR00474">
    <property type="entry name" value="GLU5KINASE"/>
</dbReference>
<dbReference type="InterPro" id="IPR001048">
    <property type="entry name" value="Asp/Glu/Uridylate_kinase"/>
</dbReference>
<evidence type="ECO:0000256" key="1">
    <source>
        <dbReference type="ARBA" id="ARBA00022605"/>
    </source>
</evidence>
<sequence length="280" mass="28740">MAGITVIKCGGHEAVDPGAVCADVAELYRQGRDVVLGHGGSADIESLAERLGVRRRRLVSPDGVSARYTDDAMLEVVTLALAGRVKPRLVTALAAHGVPGVGLTGLDGGLLRARRKAVHRAVVDGRRVLVRDDHSGRVNAVRADLLTGLLDAGLVPVVSPPALAEDGTPVNTDADRALAAVAAALGAETLIMLTGAPGVLADVSDERSVVPVYRVPATGAPSDVSGGMRLKLVAAREALLGGVTRVLIADGRCANPAARALSGEATRIELDEDNTEEMTA</sequence>
<dbReference type="InterPro" id="IPR001057">
    <property type="entry name" value="Glu/AcGlu_kinase"/>
</dbReference>
<evidence type="ECO:0000313" key="8">
    <source>
        <dbReference type="EMBL" id="GAA4608230.1"/>
    </source>
</evidence>
<evidence type="ECO:0000256" key="6">
    <source>
        <dbReference type="ARBA" id="ARBA00029440"/>
    </source>
</evidence>
<feature type="domain" description="Aspartate/glutamate/uridylate kinase" evidence="7">
    <location>
        <begin position="4"/>
        <end position="250"/>
    </location>
</feature>
<keyword evidence="2" id="KW-0808">Transferase</keyword>
<dbReference type="PANTHER" id="PTHR23342">
    <property type="entry name" value="N-ACETYLGLUTAMATE SYNTHASE"/>
    <property type="match status" value="1"/>
</dbReference>
<gene>
    <name evidence="8" type="ORF">GCM10023195_32080</name>
</gene>
<evidence type="ECO:0000313" key="9">
    <source>
        <dbReference type="Proteomes" id="UP001500212"/>
    </source>
</evidence>
<evidence type="ECO:0000256" key="5">
    <source>
        <dbReference type="ARBA" id="ARBA00022840"/>
    </source>
</evidence>
<keyword evidence="1" id="KW-0028">Amino-acid biosynthesis</keyword>
<dbReference type="InterPro" id="IPR004662">
    <property type="entry name" value="AcgluKinase_fam"/>
</dbReference>
<organism evidence="8 9">
    <name type="scientific">Actinoallomurus liliacearum</name>
    <dbReference type="NCBI Taxonomy" id="1080073"/>
    <lineage>
        <taxon>Bacteria</taxon>
        <taxon>Bacillati</taxon>
        <taxon>Actinomycetota</taxon>
        <taxon>Actinomycetes</taxon>
        <taxon>Streptosporangiales</taxon>
        <taxon>Thermomonosporaceae</taxon>
        <taxon>Actinoallomurus</taxon>
    </lineage>
</organism>